<reference evidence="2" key="2">
    <citation type="submission" date="2006-01" db="EMBL/GenBank/DDBJ databases">
        <authorList>
            <person name="Genoscope"/>
        </authorList>
    </citation>
    <scope>NUCLEOTIDE SEQUENCE</scope>
</reference>
<feature type="region of interest" description="Disordered" evidence="1">
    <location>
        <begin position="1"/>
        <end position="29"/>
    </location>
</feature>
<protein>
    <submittedName>
        <fullName evidence="2">Uncharacterized protein</fullName>
    </submittedName>
</protein>
<dbReference type="Proteomes" id="UP000501926">
    <property type="component" value="Chromosome"/>
</dbReference>
<evidence type="ECO:0000313" key="2">
    <source>
        <dbReference type="EMBL" id="CAJ73943.1"/>
    </source>
</evidence>
<name>Q1Q1Q5_KUEST</name>
<evidence type="ECO:0000256" key="1">
    <source>
        <dbReference type="SAM" id="MobiDB-lite"/>
    </source>
</evidence>
<evidence type="ECO:0000313" key="4">
    <source>
        <dbReference type="Proteomes" id="UP000501926"/>
    </source>
</evidence>
<sequence length="72" mass="7758">MGTSRIKVLPKNLTHSPASPSAVAATTHGKVSGKMNKHTFLKEKSMSQYHIKNNNSVNTLFGVYTNGCLLLG</sequence>
<organism evidence="2">
    <name type="scientific">Kuenenia stuttgartiensis</name>
    <dbReference type="NCBI Taxonomy" id="174633"/>
    <lineage>
        <taxon>Bacteria</taxon>
        <taxon>Pseudomonadati</taxon>
        <taxon>Planctomycetota</taxon>
        <taxon>Candidatus Brocadiia</taxon>
        <taxon>Candidatus Brocadiales</taxon>
        <taxon>Candidatus Brocadiaceae</taxon>
        <taxon>Candidatus Kuenenia</taxon>
    </lineage>
</organism>
<reference evidence="2" key="1">
    <citation type="journal article" date="2006" name="Nature">
        <title>Deciphering the evolution and metabolism of an anammox bacterium from a community genome.</title>
        <authorList>
            <person name="Strous M."/>
            <person name="Pelletier E."/>
            <person name="Mangenot S."/>
            <person name="Rattei T."/>
            <person name="Lehner A."/>
            <person name="Taylor M.W."/>
            <person name="Horn M."/>
            <person name="Daims H."/>
            <person name="Bartol-Mavel D."/>
            <person name="Wincker P."/>
            <person name="Barbe V."/>
            <person name="Fonknechten N."/>
            <person name="Vallenet D."/>
            <person name="Segurens B."/>
            <person name="Schenowitz-Truong C."/>
            <person name="Medigue C."/>
            <person name="Collingro A."/>
            <person name="Snel B."/>
            <person name="Dutilh B.E."/>
            <person name="OpDenCamp H.J.M."/>
            <person name="vanDerDrift C."/>
            <person name="Cirpus I."/>
            <person name="vanDePas-Schoonen K.T."/>
            <person name="Harhangi H.R."/>
            <person name="vanNiftrik L."/>
            <person name="Schmid M."/>
            <person name="Keltjens J."/>
            <person name="vanDeVossenberg J."/>
            <person name="Kartal B."/>
            <person name="Meier H."/>
            <person name="Frishman D."/>
            <person name="Huynen M.A."/>
            <person name="Mewes H."/>
            <person name="Weissenbach J."/>
            <person name="Jetten M.S.M."/>
            <person name="Wagner M."/>
            <person name="LePaslier D."/>
        </authorList>
    </citation>
    <scope>NUCLEOTIDE SEQUENCE</scope>
</reference>
<dbReference type="EMBL" id="CP049055">
    <property type="protein sequence ID" value="QII10963.1"/>
    <property type="molecule type" value="Genomic_DNA"/>
</dbReference>
<evidence type="ECO:0000313" key="3">
    <source>
        <dbReference type="EMBL" id="QII10963.1"/>
    </source>
</evidence>
<proteinExistence type="predicted"/>
<gene>
    <name evidence="3" type="ORF">KsCSTR_15840</name>
    <name evidence="2" type="ORF">kuste3184</name>
</gene>
<reference evidence="3 4" key="3">
    <citation type="submission" date="2020-02" db="EMBL/GenBank/DDBJ databases">
        <title>Newly sequenced genome of strain CSTR1 showed variability in Candidatus Kuenenia stuttgartiensis genomes.</title>
        <authorList>
            <person name="Ding C."/>
            <person name="Adrian L."/>
        </authorList>
    </citation>
    <scope>NUCLEOTIDE SEQUENCE [LARGE SCALE GENOMIC DNA]</scope>
    <source>
        <strain evidence="3 4">CSTR1</strain>
    </source>
</reference>
<feature type="compositionally biased region" description="Low complexity" evidence="1">
    <location>
        <begin position="14"/>
        <end position="28"/>
    </location>
</feature>
<dbReference type="AlphaFoldDB" id="Q1Q1Q5"/>
<dbReference type="EMBL" id="CT573071">
    <property type="protein sequence ID" value="CAJ73943.1"/>
    <property type="molecule type" value="Genomic_DNA"/>
</dbReference>
<accession>Q1Q1Q5</accession>